<dbReference type="Proteomes" id="UP000887565">
    <property type="component" value="Unplaced"/>
</dbReference>
<dbReference type="GO" id="GO:0006493">
    <property type="term" value="P:protein O-linked glycosylation"/>
    <property type="evidence" value="ECO:0007669"/>
    <property type="project" value="InterPro"/>
</dbReference>
<comment type="pathway">
    <text evidence="1">Protein modification; protein glycosylation.</text>
</comment>
<dbReference type="GO" id="GO:0097363">
    <property type="term" value="F:protein O-acetylglucosaminyltransferase activity"/>
    <property type="evidence" value="ECO:0007669"/>
    <property type="project" value="TreeGrafter"/>
</dbReference>
<evidence type="ECO:0000313" key="7">
    <source>
        <dbReference type="WBParaSite" id="nRc.2.0.1.t24625-RA"/>
    </source>
</evidence>
<evidence type="ECO:0000313" key="6">
    <source>
        <dbReference type="Proteomes" id="UP000887565"/>
    </source>
</evidence>
<protein>
    <submittedName>
        <fullName evidence="7">O-GlcNAc transferase C-terminal domain-containing protein</fullName>
    </submittedName>
</protein>
<dbReference type="InterPro" id="IPR037919">
    <property type="entry name" value="OGT"/>
</dbReference>
<dbReference type="Pfam" id="PF13844">
    <property type="entry name" value="Glyco_transf_41"/>
    <property type="match status" value="1"/>
</dbReference>
<keyword evidence="6" id="KW-1185">Reference proteome</keyword>
<keyword evidence="3" id="KW-0677">Repeat</keyword>
<evidence type="ECO:0000256" key="1">
    <source>
        <dbReference type="ARBA" id="ARBA00004922"/>
    </source>
</evidence>
<keyword evidence="2" id="KW-0808">Transferase</keyword>
<evidence type="ECO:0000256" key="2">
    <source>
        <dbReference type="ARBA" id="ARBA00022679"/>
    </source>
</evidence>
<evidence type="ECO:0000256" key="4">
    <source>
        <dbReference type="ARBA" id="ARBA00022803"/>
    </source>
</evidence>
<dbReference type="PANTHER" id="PTHR44366:SF1">
    <property type="entry name" value="UDP-N-ACETYLGLUCOSAMINE--PEPTIDE N-ACETYLGLUCOSAMINYLTRANSFERASE 110 KDA SUBUNIT"/>
    <property type="match status" value="1"/>
</dbReference>
<evidence type="ECO:0000259" key="5">
    <source>
        <dbReference type="Pfam" id="PF13844"/>
    </source>
</evidence>
<name>A0A915JDR3_ROMCU</name>
<dbReference type="WBParaSite" id="nRc.2.0.1.t24625-RA">
    <property type="protein sequence ID" value="nRc.2.0.1.t24625-RA"/>
    <property type="gene ID" value="nRc.2.0.1.g24625"/>
</dbReference>
<accession>A0A915JDR3</accession>
<dbReference type="PANTHER" id="PTHR44366">
    <property type="entry name" value="UDP-N-ACETYLGLUCOSAMINE--PEPTIDE N-ACETYLGLUCOSAMINYLTRANSFERASE 110 KDA SUBUNIT"/>
    <property type="match status" value="1"/>
</dbReference>
<dbReference type="AlphaFoldDB" id="A0A915JDR3"/>
<sequence length="86" mass="9642">MQSVPGLHDVGRVEIFCYALSSDDGTNFRRKIMQESEHFVDLSQVPDNVKAADIINRTGIHILLNMNGYTKGARNEIFALRPAPIQ</sequence>
<keyword evidence="4" id="KW-0802">TPR repeat</keyword>
<reference evidence="7" key="1">
    <citation type="submission" date="2022-11" db="UniProtKB">
        <authorList>
            <consortium name="WormBaseParasite"/>
        </authorList>
    </citation>
    <scope>IDENTIFICATION</scope>
</reference>
<dbReference type="Gene3D" id="3.40.50.11380">
    <property type="match status" value="1"/>
</dbReference>
<feature type="domain" description="O-GlcNAc transferase C-terminal" evidence="5">
    <location>
        <begin position="1"/>
        <end position="86"/>
    </location>
</feature>
<evidence type="ECO:0000256" key="3">
    <source>
        <dbReference type="ARBA" id="ARBA00022737"/>
    </source>
</evidence>
<organism evidence="6 7">
    <name type="scientific">Romanomermis culicivorax</name>
    <name type="common">Nematode worm</name>
    <dbReference type="NCBI Taxonomy" id="13658"/>
    <lineage>
        <taxon>Eukaryota</taxon>
        <taxon>Metazoa</taxon>
        <taxon>Ecdysozoa</taxon>
        <taxon>Nematoda</taxon>
        <taxon>Enoplea</taxon>
        <taxon>Dorylaimia</taxon>
        <taxon>Mermithida</taxon>
        <taxon>Mermithoidea</taxon>
        <taxon>Mermithidae</taxon>
        <taxon>Romanomermis</taxon>
    </lineage>
</organism>
<proteinExistence type="predicted"/>
<dbReference type="InterPro" id="IPR029489">
    <property type="entry name" value="OGT/SEC/SPY_C"/>
</dbReference>